<organismHost>
    <name type="scientific">Acanthamoeba polyphaga</name>
    <name type="common">Amoeba</name>
    <dbReference type="NCBI Taxonomy" id="5757"/>
</organismHost>
<dbReference type="Proteomes" id="UP000279644">
    <property type="component" value="Segment"/>
</dbReference>
<protein>
    <submittedName>
        <fullName evidence="1">Uncharacterized protein</fullName>
    </submittedName>
</protein>
<accession>A0A2L2DNS9</accession>
<evidence type="ECO:0000313" key="1">
    <source>
        <dbReference type="EMBL" id="AVG47839.1"/>
    </source>
</evidence>
<dbReference type="EMBL" id="MG602508">
    <property type="protein sequence ID" value="AVG47839.1"/>
    <property type="molecule type" value="Genomic_DNA"/>
</dbReference>
<reference evidence="1" key="1">
    <citation type="journal article" date="2017" name="Front. Microbiol.">
        <title>Genome Characterization of the First Mimiviruses of Lineage C Isolated in Brazil.</title>
        <authorList>
            <person name="Assis F.L."/>
            <person name="Franco-Luiz A.P.M."/>
            <person name="Dos Santos R.N."/>
            <person name="Campos F.S."/>
            <person name="Dornas F.P."/>
            <person name="Borato P.V.M."/>
            <person name="Franco A.C."/>
            <person name="Abrahao J.S."/>
            <person name="Colson P."/>
            <person name="Scola B."/>
        </authorList>
    </citation>
    <scope>NUCLEOTIDE SEQUENCE [LARGE SCALE GENOMIC DNA]</scope>
</reference>
<sequence length="391" mass="46140">MKNTLSIFILIYLLINIKMAKIQTAYSINQALSCSINSEKPFIIANEITSKKGKSRNYTVFNKFSTFLKKRHNYQYSHEILIDHSNYVNNSGIDMMRQGGRLMFDFDIKYVEGITVPINFKQQVESIIHKVIEKCFNDIDTQKIMFVWSSCNNSLKLSKHLTVKNLYFYDWIIYSRFFYQKFIKMWNKTYSWIKGEDVIDKQIVKKNTSMRMVGSYKIGGNKLKFDSYNYTLEDSLIRIYRKSLMQKEQIVYQNNIKEKYINKYITQNNKSYSEIISTRKYINLITSDVDTDNFRDIHDKIIQFVNIEAPGVFSIGNINGNYINLTRLKPYRCILSGKIHDNENAYIIILQNHNILDIMFGCYRNCHQDKLKKIGTITKRIKQISGTIITI</sequence>
<proteinExistence type="predicted"/>
<name>A0A2L2DNS9_MIMIV</name>
<organism evidence="1">
    <name type="scientific">Acanthamoeba polyphaga mimivirus</name>
    <name type="common">APMV</name>
    <dbReference type="NCBI Taxonomy" id="212035"/>
    <lineage>
        <taxon>Viruses</taxon>
        <taxon>Varidnaviria</taxon>
        <taxon>Bamfordvirae</taxon>
        <taxon>Nucleocytoviricota</taxon>
        <taxon>Megaviricetes</taxon>
        <taxon>Imitervirales</taxon>
        <taxon>Mimiviridae</taxon>
        <taxon>Megamimivirinae</taxon>
        <taxon>Mimivirus</taxon>
        <taxon>Mimivirus bradfordmassiliense</taxon>
    </lineage>
</organism>